<dbReference type="Pfam" id="PF06839">
    <property type="entry name" value="Zn_ribbon_GRF"/>
    <property type="match status" value="1"/>
</dbReference>
<dbReference type="AlphaFoldDB" id="A0AAV6ISH5"/>
<sequence>MSSNSSYYRGKNEAKKGVKNTPKLVYILMESRCGMKAEIKIVEVNPDTRGELYYSCCKPVRERCGFFKWCLPVGWPTIGNIMGWVSNEPTRGSATTNITTSNSDEALTIEREVMILRQQLDHCHLLTNGLITCLLLAMVVIIFK</sequence>
<proteinExistence type="predicted"/>
<evidence type="ECO:0000256" key="2">
    <source>
        <dbReference type="ARBA" id="ARBA00022771"/>
    </source>
</evidence>
<organism evidence="6 7">
    <name type="scientific">Rhododendron griersonianum</name>
    <dbReference type="NCBI Taxonomy" id="479676"/>
    <lineage>
        <taxon>Eukaryota</taxon>
        <taxon>Viridiplantae</taxon>
        <taxon>Streptophyta</taxon>
        <taxon>Embryophyta</taxon>
        <taxon>Tracheophyta</taxon>
        <taxon>Spermatophyta</taxon>
        <taxon>Magnoliopsida</taxon>
        <taxon>eudicotyledons</taxon>
        <taxon>Gunneridae</taxon>
        <taxon>Pentapetalae</taxon>
        <taxon>asterids</taxon>
        <taxon>Ericales</taxon>
        <taxon>Ericaceae</taxon>
        <taxon>Ericoideae</taxon>
        <taxon>Rhodoreae</taxon>
        <taxon>Rhododendron</taxon>
    </lineage>
</organism>
<evidence type="ECO:0000256" key="3">
    <source>
        <dbReference type="ARBA" id="ARBA00022833"/>
    </source>
</evidence>
<keyword evidence="7" id="KW-1185">Reference proteome</keyword>
<evidence type="ECO:0000256" key="4">
    <source>
        <dbReference type="SAM" id="Phobius"/>
    </source>
</evidence>
<protein>
    <recommendedName>
        <fullName evidence="5">GRF-type domain-containing protein</fullName>
    </recommendedName>
</protein>
<dbReference type="InterPro" id="IPR010666">
    <property type="entry name" value="Znf_GRF"/>
</dbReference>
<keyword evidence="2" id="KW-0863">Zinc-finger</keyword>
<feature type="transmembrane region" description="Helical" evidence="4">
    <location>
        <begin position="125"/>
        <end position="143"/>
    </location>
</feature>
<evidence type="ECO:0000259" key="5">
    <source>
        <dbReference type="Pfam" id="PF06839"/>
    </source>
</evidence>
<accession>A0AAV6ISH5</accession>
<keyword evidence="1" id="KW-0479">Metal-binding</keyword>
<name>A0AAV6ISH5_9ERIC</name>
<evidence type="ECO:0000313" key="7">
    <source>
        <dbReference type="Proteomes" id="UP000823749"/>
    </source>
</evidence>
<evidence type="ECO:0000256" key="1">
    <source>
        <dbReference type="ARBA" id="ARBA00022723"/>
    </source>
</evidence>
<dbReference type="EMBL" id="JACTNZ010000009">
    <property type="protein sequence ID" value="KAG5531213.1"/>
    <property type="molecule type" value="Genomic_DNA"/>
</dbReference>
<gene>
    <name evidence="6" type="ORF">RHGRI_025985</name>
</gene>
<reference evidence="6" key="1">
    <citation type="submission" date="2020-08" db="EMBL/GenBank/DDBJ databases">
        <title>Plant Genome Project.</title>
        <authorList>
            <person name="Zhang R.-G."/>
        </authorList>
    </citation>
    <scope>NUCLEOTIDE SEQUENCE</scope>
    <source>
        <strain evidence="6">WSP0</strain>
        <tissue evidence="6">Leaf</tissue>
    </source>
</reference>
<evidence type="ECO:0000313" key="6">
    <source>
        <dbReference type="EMBL" id="KAG5531213.1"/>
    </source>
</evidence>
<feature type="domain" description="GRF-type" evidence="5">
    <location>
        <begin position="33"/>
        <end position="70"/>
    </location>
</feature>
<dbReference type="Proteomes" id="UP000823749">
    <property type="component" value="Chromosome 9"/>
</dbReference>
<keyword evidence="4" id="KW-0812">Transmembrane</keyword>
<comment type="caution">
    <text evidence="6">The sequence shown here is derived from an EMBL/GenBank/DDBJ whole genome shotgun (WGS) entry which is preliminary data.</text>
</comment>
<dbReference type="GO" id="GO:0008270">
    <property type="term" value="F:zinc ion binding"/>
    <property type="evidence" value="ECO:0007669"/>
    <property type="project" value="UniProtKB-KW"/>
</dbReference>
<keyword evidence="4" id="KW-1133">Transmembrane helix</keyword>
<keyword evidence="3" id="KW-0862">Zinc</keyword>
<keyword evidence="4" id="KW-0472">Membrane</keyword>